<proteinExistence type="predicted"/>
<organism evidence="1 2">
    <name type="scientific">Neptunomonas antarctica</name>
    <dbReference type="NCBI Taxonomy" id="619304"/>
    <lineage>
        <taxon>Bacteria</taxon>
        <taxon>Pseudomonadati</taxon>
        <taxon>Pseudomonadota</taxon>
        <taxon>Gammaproteobacteria</taxon>
        <taxon>Oceanospirillales</taxon>
        <taxon>Oceanospirillaceae</taxon>
        <taxon>Neptunomonas</taxon>
    </lineage>
</organism>
<evidence type="ECO:0000313" key="2">
    <source>
        <dbReference type="Proteomes" id="UP000185999"/>
    </source>
</evidence>
<protein>
    <recommendedName>
        <fullName evidence="3">DUF3833 domain-containing protein</fullName>
    </recommendedName>
</protein>
<gene>
    <name evidence="1" type="ORF">SAMN05421760_101239</name>
</gene>
<dbReference type="OrthoDB" id="5296954at2"/>
<reference evidence="2" key="1">
    <citation type="submission" date="2017-01" db="EMBL/GenBank/DDBJ databases">
        <authorList>
            <person name="Varghese N."/>
            <person name="Submissions S."/>
        </authorList>
    </citation>
    <scope>NUCLEOTIDE SEQUENCE [LARGE SCALE GENOMIC DNA]</scope>
    <source>
        <strain evidence="2">DSM 22306</strain>
    </source>
</reference>
<evidence type="ECO:0008006" key="3">
    <source>
        <dbReference type="Google" id="ProtNLM"/>
    </source>
</evidence>
<dbReference type="AlphaFoldDB" id="A0A1N7IWM2"/>
<dbReference type="STRING" id="619304.SAMN05421760_101239"/>
<dbReference type="Proteomes" id="UP000185999">
    <property type="component" value="Unassembled WGS sequence"/>
</dbReference>
<dbReference type="EMBL" id="FTOE01000001">
    <property type="protein sequence ID" value="SIS41485.1"/>
    <property type="molecule type" value="Genomic_DNA"/>
</dbReference>
<accession>A0A1N7IWM2</accession>
<dbReference type="InterPro" id="IPR024409">
    <property type="entry name" value="DUF3833"/>
</dbReference>
<sequence length="158" mass="18233">MMNIEDFKDNEPQLSLEEFFTGDTWAWGIFEDRFGNLKRSFQVTIDGRMENGQLMLDEHFIYNDGAKDRRIWYITPQGNGKYQGTAADIAGTATGKVMGNALNWQYDMNLPVGGKNWRVHFNDWMYLQPGNVLINKAIITKWGIQLGTVTLFFSKCFQ</sequence>
<keyword evidence="2" id="KW-1185">Reference proteome</keyword>
<dbReference type="Pfam" id="PF12915">
    <property type="entry name" value="DUF3833"/>
    <property type="match status" value="1"/>
</dbReference>
<name>A0A1N7IWM2_9GAMM</name>
<evidence type="ECO:0000313" key="1">
    <source>
        <dbReference type="EMBL" id="SIS41485.1"/>
    </source>
</evidence>